<evidence type="ECO:0000313" key="2">
    <source>
        <dbReference type="Proteomes" id="UP000321570"/>
    </source>
</evidence>
<evidence type="ECO:0000313" key="1">
    <source>
        <dbReference type="EMBL" id="VUZ44057.1"/>
    </source>
</evidence>
<sequence>MLLCRPMRSAPVDDKCKQPEEIGLAKPVSHSKGTVSKSERSIGNISVLSMLTENGSKEDLSGRILPLFTKTSQNSEDLTQSSTIIPDASEGFAFTLGLTFECTNQLLSSGDVE</sequence>
<gene>
    <name evidence="1" type="ORF">WMSIL1_LOCUS4278</name>
</gene>
<reference evidence="1 2" key="1">
    <citation type="submission" date="2019-07" db="EMBL/GenBank/DDBJ databases">
        <authorList>
            <person name="Jastrzebski P J."/>
            <person name="Paukszto L."/>
            <person name="Jastrzebski P J."/>
        </authorList>
    </citation>
    <scope>NUCLEOTIDE SEQUENCE [LARGE SCALE GENOMIC DNA]</scope>
    <source>
        <strain evidence="1 2">WMS-il1</strain>
    </source>
</reference>
<organism evidence="1 2">
    <name type="scientific">Hymenolepis diminuta</name>
    <name type="common">Rat tapeworm</name>
    <dbReference type="NCBI Taxonomy" id="6216"/>
    <lineage>
        <taxon>Eukaryota</taxon>
        <taxon>Metazoa</taxon>
        <taxon>Spiralia</taxon>
        <taxon>Lophotrochozoa</taxon>
        <taxon>Platyhelminthes</taxon>
        <taxon>Cestoda</taxon>
        <taxon>Eucestoda</taxon>
        <taxon>Cyclophyllidea</taxon>
        <taxon>Hymenolepididae</taxon>
        <taxon>Hymenolepis</taxon>
    </lineage>
</organism>
<dbReference type="Proteomes" id="UP000321570">
    <property type="component" value="Unassembled WGS sequence"/>
</dbReference>
<name>A0A564Y9T9_HYMDI</name>
<protein>
    <submittedName>
        <fullName evidence="1">Uncharacterized protein</fullName>
    </submittedName>
</protein>
<dbReference type="EMBL" id="CABIJS010000122">
    <property type="protein sequence ID" value="VUZ44057.1"/>
    <property type="molecule type" value="Genomic_DNA"/>
</dbReference>
<keyword evidence="2" id="KW-1185">Reference proteome</keyword>
<dbReference type="AlphaFoldDB" id="A0A564Y9T9"/>
<accession>A0A564Y9T9</accession>
<proteinExistence type="predicted"/>